<keyword evidence="3" id="KW-1185">Reference proteome</keyword>
<evidence type="ECO:0000256" key="1">
    <source>
        <dbReference type="ARBA" id="ARBA00022722"/>
    </source>
</evidence>
<keyword evidence="1" id="KW-0540">Nuclease</keyword>
<protein>
    <submittedName>
        <fullName evidence="2">Uncharacterized protein</fullName>
    </submittedName>
</protein>
<dbReference type="GO" id="GO:0000175">
    <property type="term" value="F:3'-5'-RNA exonuclease activity"/>
    <property type="evidence" value="ECO:0007669"/>
    <property type="project" value="InterPro"/>
</dbReference>
<proteinExistence type="predicted"/>
<dbReference type="EMBL" id="CAJPWZ010002853">
    <property type="protein sequence ID" value="CAG2246322.1"/>
    <property type="molecule type" value="Genomic_DNA"/>
</dbReference>
<name>A0A8S3UL59_MYTED</name>
<evidence type="ECO:0000313" key="3">
    <source>
        <dbReference type="Proteomes" id="UP000683360"/>
    </source>
</evidence>
<keyword evidence="1" id="KW-0378">Hydrolase</keyword>
<organism evidence="2 3">
    <name type="scientific">Mytilus edulis</name>
    <name type="common">Blue mussel</name>
    <dbReference type="NCBI Taxonomy" id="6550"/>
    <lineage>
        <taxon>Eukaryota</taxon>
        <taxon>Metazoa</taxon>
        <taxon>Spiralia</taxon>
        <taxon>Lophotrochozoa</taxon>
        <taxon>Mollusca</taxon>
        <taxon>Bivalvia</taxon>
        <taxon>Autobranchia</taxon>
        <taxon>Pteriomorphia</taxon>
        <taxon>Mytilida</taxon>
        <taxon>Mytiloidea</taxon>
        <taxon>Mytilidae</taxon>
        <taxon>Mytilinae</taxon>
        <taxon>Mytilus</taxon>
    </lineage>
</organism>
<dbReference type="PANTHER" id="PTHR11046">
    <property type="entry name" value="OLIGORIBONUCLEASE, MITOCHONDRIAL"/>
    <property type="match status" value="1"/>
</dbReference>
<sequence length="172" mass="20018">MQMAAATCKSLKEKVKDHLPGGKFENVTAEVQIQMKSVIPHNKLPEWIFGYLDWLLKHRPNSTRLANEAPIVYKLNKTSEWLHKKRALEVKAKIEIKFQQKSKTQKRKILTSQIKFRQLVLEQSADKKTFQISIFEGKSVTVDMLMSNLEILIRLENVPEVEEEVEETLTEE</sequence>
<dbReference type="InterPro" id="IPR022894">
    <property type="entry name" value="Oligoribonuclease"/>
</dbReference>
<dbReference type="AlphaFoldDB" id="A0A8S3UL59"/>
<accession>A0A8S3UL59</accession>
<dbReference type="Proteomes" id="UP000683360">
    <property type="component" value="Unassembled WGS sequence"/>
</dbReference>
<dbReference type="OrthoDB" id="6159600at2759"/>
<comment type="caution">
    <text evidence="2">The sequence shown here is derived from an EMBL/GenBank/DDBJ whole genome shotgun (WGS) entry which is preliminary data.</text>
</comment>
<reference evidence="2" key="1">
    <citation type="submission" date="2021-03" db="EMBL/GenBank/DDBJ databases">
        <authorList>
            <person name="Bekaert M."/>
        </authorList>
    </citation>
    <scope>NUCLEOTIDE SEQUENCE</scope>
</reference>
<gene>
    <name evidence="2" type="ORF">MEDL_58298</name>
</gene>
<dbReference type="PANTHER" id="PTHR11046:SF25">
    <property type="match status" value="1"/>
</dbReference>
<evidence type="ECO:0000313" key="2">
    <source>
        <dbReference type="EMBL" id="CAG2246322.1"/>
    </source>
</evidence>